<dbReference type="EMBL" id="JAVRHY010000006">
    <property type="protein sequence ID" value="MDT0618452.1"/>
    <property type="molecule type" value="Genomic_DNA"/>
</dbReference>
<dbReference type="InterPro" id="IPR001091">
    <property type="entry name" value="RM_Methyltransferase"/>
</dbReference>
<protein>
    <recommendedName>
        <fullName evidence="3">Methyltransferase</fullName>
        <ecNumber evidence="3">2.1.1.-</ecNumber>
    </recommendedName>
</protein>
<feature type="domain" description="DNA methylase N-4/N-6" evidence="5">
    <location>
        <begin position="2"/>
        <end position="182"/>
    </location>
</feature>
<evidence type="ECO:0000256" key="3">
    <source>
        <dbReference type="RuleBase" id="RU362026"/>
    </source>
</evidence>
<evidence type="ECO:0000256" key="1">
    <source>
        <dbReference type="ARBA" id="ARBA00022603"/>
    </source>
</evidence>
<dbReference type="PRINTS" id="PR00508">
    <property type="entry name" value="S21N4MTFRASE"/>
</dbReference>
<dbReference type="Gene3D" id="3.40.50.150">
    <property type="entry name" value="Vaccinia Virus protein VP39"/>
    <property type="match status" value="1"/>
</dbReference>
<gene>
    <name evidence="6" type="ORF">RM531_08180</name>
</gene>
<accession>A0ABU3B9G4</accession>
<sequence length="240" mass="25925">MERTLAEGGVLFLQVGATKDDQGRLLPMGCLLLEHLRGMGLTLQNRVIWTIGHGLTPRRRLAARHEVALILSKGEPAHFNVNAARIAQKQPGKRAFKGPRRGQLSGHPLGAHPTDVWNDIANIGHNHPEKTGHPAQFPSALVERAVRLYTMPGELVCDAFDGSGTTTATAKREGRSFIGADLFYEDMRAQRLAATRMGTVCKLPGVTDESVAVWQAEAVASGHIAAGASKKTQQLVMDIC</sequence>
<dbReference type="GO" id="GO:0032259">
    <property type="term" value="P:methylation"/>
    <property type="evidence" value="ECO:0007669"/>
    <property type="project" value="UniProtKB-KW"/>
</dbReference>
<keyword evidence="7" id="KW-1185">Reference proteome</keyword>
<dbReference type="InterPro" id="IPR029063">
    <property type="entry name" value="SAM-dependent_MTases_sf"/>
</dbReference>
<evidence type="ECO:0000256" key="2">
    <source>
        <dbReference type="ARBA" id="ARBA00022679"/>
    </source>
</evidence>
<dbReference type="InterPro" id="IPR002941">
    <property type="entry name" value="DNA_methylase_N4/N6"/>
</dbReference>
<dbReference type="EC" id="2.1.1.-" evidence="3"/>
<dbReference type="Proteomes" id="UP001259982">
    <property type="component" value="Unassembled WGS sequence"/>
</dbReference>
<evidence type="ECO:0000259" key="5">
    <source>
        <dbReference type="Pfam" id="PF01555"/>
    </source>
</evidence>
<dbReference type="RefSeq" id="WP_311658565.1">
    <property type="nucleotide sequence ID" value="NZ_JAVRHY010000006.1"/>
</dbReference>
<evidence type="ECO:0000313" key="6">
    <source>
        <dbReference type="EMBL" id="MDT0618452.1"/>
    </source>
</evidence>
<evidence type="ECO:0000313" key="7">
    <source>
        <dbReference type="Proteomes" id="UP001259982"/>
    </source>
</evidence>
<name>A0ABU3B9G4_9GAMM</name>
<reference evidence="6 7" key="1">
    <citation type="submission" date="2023-09" db="EMBL/GenBank/DDBJ databases">
        <authorList>
            <person name="Rey-Velasco X."/>
        </authorList>
    </citation>
    <scope>NUCLEOTIDE SEQUENCE [LARGE SCALE GENOMIC DNA]</scope>
    <source>
        <strain evidence="6 7">P385</strain>
    </source>
</reference>
<dbReference type="GO" id="GO:0008168">
    <property type="term" value="F:methyltransferase activity"/>
    <property type="evidence" value="ECO:0007669"/>
    <property type="project" value="UniProtKB-KW"/>
</dbReference>
<evidence type="ECO:0000256" key="4">
    <source>
        <dbReference type="SAM" id="MobiDB-lite"/>
    </source>
</evidence>
<dbReference type="SUPFAM" id="SSF53335">
    <property type="entry name" value="S-adenosyl-L-methionine-dependent methyltransferases"/>
    <property type="match status" value="1"/>
</dbReference>
<feature type="compositionally biased region" description="Basic residues" evidence="4">
    <location>
        <begin position="91"/>
        <end position="100"/>
    </location>
</feature>
<feature type="region of interest" description="Disordered" evidence="4">
    <location>
        <begin position="89"/>
        <end position="111"/>
    </location>
</feature>
<comment type="similarity">
    <text evidence="3">Belongs to the N(4)/N(6)-methyltransferase family.</text>
</comment>
<keyword evidence="1 6" id="KW-0489">Methyltransferase</keyword>
<organism evidence="6 7">
    <name type="scientific">Spectribacter acetivorans</name>
    <dbReference type="NCBI Taxonomy" id="3075603"/>
    <lineage>
        <taxon>Bacteria</taxon>
        <taxon>Pseudomonadati</taxon>
        <taxon>Pseudomonadota</taxon>
        <taxon>Gammaproteobacteria</taxon>
        <taxon>Salinisphaerales</taxon>
        <taxon>Salinisphaeraceae</taxon>
        <taxon>Spectribacter</taxon>
    </lineage>
</organism>
<keyword evidence="2 6" id="KW-0808">Transferase</keyword>
<proteinExistence type="inferred from homology"/>
<dbReference type="Pfam" id="PF01555">
    <property type="entry name" value="N6_N4_Mtase"/>
    <property type="match status" value="1"/>
</dbReference>
<comment type="caution">
    <text evidence="6">The sequence shown here is derived from an EMBL/GenBank/DDBJ whole genome shotgun (WGS) entry which is preliminary data.</text>
</comment>